<reference evidence="2 3" key="1">
    <citation type="submission" date="2020-07" db="EMBL/GenBank/DDBJ databases">
        <title>Sequencing the genomes of 1000 actinobacteria strains.</title>
        <authorList>
            <person name="Klenk H.-P."/>
        </authorList>
    </citation>
    <scope>NUCLEOTIDE SEQUENCE [LARGE SCALE GENOMIC DNA]</scope>
    <source>
        <strain evidence="2 3">DSM 26154</strain>
    </source>
</reference>
<evidence type="ECO:0000313" key="3">
    <source>
        <dbReference type="Proteomes" id="UP000554054"/>
    </source>
</evidence>
<gene>
    <name evidence="2" type="ORF">BJY20_000479</name>
</gene>
<dbReference type="Gene3D" id="3.40.50.150">
    <property type="entry name" value="Vaccinia Virus protein VP39"/>
    <property type="match status" value="1"/>
</dbReference>
<keyword evidence="3" id="KW-1185">Reference proteome</keyword>
<sequence>MPRIPVPAAHRDDDTVHGHWLLARLGKRVLRPGGLELTRSLLQRSGIPEAEVVELAPGMGRTATEIAALGPRSYRGVDADPDAAANTERAIAGIGTVTVADASETGLPSASADVVIGEAMLTMQGEKAKGAIVAEAARLLRPGGRYAIHELSLTPDSVGEDVKTDIRQSLARSIRVNARPLTTQEWRALLADHGLVVDHVETVPMALLDPKRIIADEGLTGALRFAVNLLRQRDARRRVLAMRATFRAHRAHLRGIAIIAHKPE</sequence>
<accession>A0A852VJ05</accession>
<dbReference type="Proteomes" id="UP000554054">
    <property type="component" value="Unassembled WGS sequence"/>
</dbReference>
<dbReference type="PANTHER" id="PTHR42912:SF95">
    <property type="entry name" value="METHYLTRANSFERASE TYPE 11 DOMAIN-CONTAINING PROTEIN"/>
    <property type="match status" value="1"/>
</dbReference>
<dbReference type="CDD" id="cd02440">
    <property type="entry name" value="AdoMet_MTases"/>
    <property type="match status" value="1"/>
</dbReference>
<dbReference type="InterPro" id="IPR013216">
    <property type="entry name" value="Methyltransf_11"/>
</dbReference>
<keyword evidence="2" id="KW-0489">Methyltransferase</keyword>
<evidence type="ECO:0000313" key="2">
    <source>
        <dbReference type="EMBL" id="NYF97087.1"/>
    </source>
</evidence>
<dbReference type="GO" id="GO:0032259">
    <property type="term" value="P:methylation"/>
    <property type="evidence" value="ECO:0007669"/>
    <property type="project" value="UniProtKB-KW"/>
</dbReference>
<name>A0A852VJ05_9MICO</name>
<keyword evidence="2" id="KW-0808">Transferase</keyword>
<feature type="domain" description="Methyltransferase type 11" evidence="1">
    <location>
        <begin position="54"/>
        <end position="148"/>
    </location>
</feature>
<dbReference type="PANTHER" id="PTHR42912">
    <property type="entry name" value="METHYLTRANSFERASE"/>
    <property type="match status" value="1"/>
</dbReference>
<organism evidence="2 3">
    <name type="scientific">Janibacter cremeus</name>
    <dbReference type="NCBI Taxonomy" id="1285192"/>
    <lineage>
        <taxon>Bacteria</taxon>
        <taxon>Bacillati</taxon>
        <taxon>Actinomycetota</taxon>
        <taxon>Actinomycetes</taxon>
        <taxon>Micrococcales</taxon>
        <taxon>Intrasporangiaceae</taxon>
        <taxon>Janibacter</taxon>
    </lineage>
</organism>
<dbReference type="InterPro" id="IPR050508">
    <property type="entry name" value="Methyltransf_Superfamily"/>
</dbReference>
<dbReference type="EMBL" id="JACCAE010000001">
    <property type="protein sequence ID" value="NYF97087.1"/>
    <property type="molecule type" value="Genomic_DNA"/>
</dbReference>
<comment type="caution">
    <text evidence="2">The sequence shown here is derived from an EMBL/GenBank/DDBJ whole genome shotgun (WGS) entry which is preliminary data.</text>
</comment>
<dbReference type="GO" id="GO:0008757">
    <property type="term" value="F:S-adenosylmethionine-dependent methyltransferase activity"/>
    <property type="evidence" value="ECO:0007669"/>
    <property type="project" value="InterPro"/>
</dbReference>
<dbReference type="AlphaFoldDB" id="A0A852VJ05"/>
<dbReference type="Pfam" id="PF08241">
    <property type="entry name" value="Methyltransf_11"/>
    <property type="match status" value="1"/>
</dbReference>
<protein>
    <submittedName>
        <fullName evidence="2">SAM-dependent methyltransferase</fullName>
    </submittedName>
</protein>
<dbReference type="InterPro" id="IPR029063">
    <property type="entry name" value="SAM-dependent_MTases_sf"/>
</dbReference>
<dbReference type="SUPFAM" id="SSF53335">
    <property type="entry name" value="S-adenosyl-L-methionine-dependent methyltransferases"/>
    <property type="match status" value="1"/>
</dbReference>
<dbReference type="RefSeq" id="WP_185990062.1">
    <property type="nucleotide sequence ID" value="NZ_JACCAE010000001.1"/>
</dbReference>
<proteinExistence type="predicted"/>
<evidence type="ECO:0000259" key="1">
    <source>
        <dbReference type="Pfam" id="PF08241"/>
    </source>
</evidence>